<evidence type="ECO:0000313" key="1">
    <source>
        <dbReference type="EMBL" id="VFU17657.1"/>
    </source>
</evidence>
<dbReference type="AlphaFoldDB" id="A0A4V6INB5"/>
<name>A0A4V6INB5_METTU</name>
<dbReference type="KEGG" id="mtun:MTUNDRAET4_0178.2"/>
<dbReference type="Proteomes" id="UP000294360">
    <property type="component" value="Plasmid 3"/>
</dbReference>
<keyword evidence="1" id="KW-0614">Plasmid</keyword>
<protein>
    <submittedName>
        <fullName evidence="1">Uncharacterized protein</fullName>
    </submittedName>
</protein>
<gene>
    <name evidence="1" type="ORF">MTUNDRAET4_0178</name>
</gene>
<evidence type="ECO:0000313" key="2">
    <source>
        <dbReference type="Proteomes" id="UP000294360"/>
    </source>
</evidence>
<sequence length="58" mass="6461">MRILAGRAGLPEMARARRRAPSDLFVGRLAKHSEADLIDFTRLSFAFARTRGALCQNT</sequence>
<accession>A0A4V6INB5</accession>
<dbReference type="EMBL" id="LR536452">
    <property type="protein sequence ID" value="VFU17657.1"/>
    <property type="molecule type" value="Genomic_DNA"/>
</dbReference>
<organism evidence="1 2">
    <name type="scientific">Methylocella tundrae</name>
    <dbReference type="NCBI Taxonomy" id="227605"/>
    <lineage>
        <taxon>Bacteria</taxon>
        <taxon>Pseudomonadati</taxon>
        <taxon>Pseudomonadota</taxon>
        <taxon>Alphaproteobacteria</taxon>
        <taxon>Hyphomicrobiales</taxon>
        <taxon>Beijerinckiaceae</taxon>
        <taxon>Methylocella</taxon>
    </lineage>
</organism>
<proteinExistence type="predicted"/>
<geneLocation type="plasmid" evidence="1 2">
    <name>3</name>
</geneLocation>
<reference evidence="1 2" key="1">
    <citation type="submission" date="2019-03" db="EMBL/GenBank/DDBJ databases">
        <authorList>
            <person name="Kox A.R. M."/>
        </authorList>
    </citation>
    <scope>NUCLEOTIDE SEQUENCE [LARGE SCALE GENOMIC DNA]</scope>
    <source>
        <strain evidence="1">MTUNDRAET4 annotated genome</strain>
        <plasmid evidence="2">3</plasmid>
    </source>
</reference>